<dbReference type="InterPro" id="IPR039426">
    <property type="entry name" value="TonB-dep_rcpt-like"/>
</dbReference>
<evidence type="ECO:0000256" key="2">
    <source>
        <dbReference type="ARBA" id="ARBA00022448"/>
    </source>
</evidence>
<keyword evidence="2 8" id="KW-0813">Transport</keyword>
<dbReference type="NCBIfam" id="TIGR04057">
    <property type="entry name" value="SusC_RagA_signa"/>
    <property type="match status" value="1"/>
</dbReference>
<dbReference type="InterPro" id="IPR023997">
    <property type="entry name" value="TonB-dep_OMP_SusC/RagA_CS"/>
</dbReference>
<accession>A0A419S278</accession>
<evidence type="ECO:0000256" key="11">
    <source>
        <dbReference type="SAM" id="SignalP"/>
    </source>
</evidence>
<dbReference type="PROSITE" id="PS00018">
    <property type="entry name" value="EF_HAND_1"/>
    <property type="match status" value="1"/>
</dbReference>
<dbReference type="GO" id="GO:0009279">
    <property type="term" value="C:cell outer membrane"/>
    <property type="evidence" value="ECO:0007669"/>
    <property type="project" value="UniProtKB-SubCell"/>
</dbReference>
<evidence type="ECO:0000256" key="8">
    <source>
        <dbReference type="PROSITE-ProRule" id="PRU01360"/>
    </source>
</evidence>
<comment type="similarity">
    <text evidence="8 9">Belongs to the TonB-dependent receptor family.</text>
</comment>
<evidence type="ECO:0000256" key="4">
    <source>
        <dbReference type="ARBA" id="ARBA00022692"/>
    </source>
</evidence>
<keyword evidence="15" id="KW-1185">Reference proteome</keyword>
<dbReference type="InterPro" id="IPR012910">
    <property type="entry name" value="Plug_dom"/>
</dbReference>
<feature type="region of interest" description="Disordered" evidence="10">
    <location>
        <begin position="576"/>
        <end position="597"/>
    </location>
</feature>
<dbReference type="Proteomes" id="UP000283433">
    <property type="component" value="Unassembled WGS sequence"/>
</dbReference>
<dbReference type="InterPro" id="IPR036942">
    <property type="entry name" value="Beta-barrel_TonB_sf"/>
</dbReference>
<dbReference type="SUPFAM" id="SSF56935">
    <property type="entry name" value="Porins"/>
    <property type="match status" value="1"/>
</dbReference>
<feature type="compositionally biased region" description="Low complexity" evidence="10">
    <location>
        <begin position="576"/>
        <end position="591"/>
    </location>
</feature>
<dbReference type="InterPro" id="IPR000531">
    <property type="entry name" value="Beta-barrel_TonB"/>
</dbReference>
<dbReference type="Gene3D" id="2.60.40.1120">
    <property type="entry name" value="Carboxypeptidase-like, regulatory domain"/>
    <property type="match status" value="1"/>
</dbReference>
<evidence type="ECO:0000256" key="3">
    <source>
        <dbReference type="ARBA" id="ARBA00022452"/>
    </source>
</evidence>
<evidence type="ECO:0000256" key="10">
    <source>
        <dbReference type="SAM" id="MobiDB-lite"/>
    </source>
</evidence>
<evidence type="ECO:0000259" key="13">
    <source>
        <dbReference type="Pfam" id="PF07715"/>
    </source>
</evidence>
<dbReference type="InterPro" id="IPR037066">
    <property type="entry name" value="Plug_dom_sf"/>
</dbReference>
<keyword evidence="3 8" id="KW-1134">Transmembrane beta strand</keyword>
<feature type="region of interest" description="Disordered" evidence="10">
    <location>
        <begin position="522"/>
        <end position="543"/>
    </location>
</feature>
<evidence type="ECO:0000259" key="12">
    <source>
        <dbReference type="Pfam" id="PF00593"/>
    </source>
</evidence>
<dbReference type="OrthoDB" id="1019466at2"/>
<feature type="signal peptide" evidence="11">
    <location>
        <begin position="1"/>
        <end position="26"/>
    </location>
</feature>
<dbReference type="EMBL" id="MBTA01000029">
    <property type="protein sequence ID" value="RKD12828.1"/>
    <property type="molecule type" value="Genomic_DNA"/>
</dbReference>
<gene>
    <name evidence="14" type="ORF">BCY91_11320</name>
</gene>
<organism evidence="14 15">
    <name type="scientific">Pelobium manganitolerans</name>
    <dbReference type="NCBI Taxonomy" id="1842495"/>
    <lineage>
        <taxon>Bacteria</taxon>
        <taxon>Pseudomonadati</taxon>
        <taxon>Bacteroidota</taxon>
        <taxon>Sphingobacteriia</taxon>
        <taxon>Sphingobacteriales</taxon>
        <taxon>Sphingobacteriaceae</taxon>
        <taxon>Pelobium</taxon>
    </lineage>
</organism>
<dbReference type="PROSITE" id="PS52016">
    <property type="entry name" value="TONB_DEPENDENT_REC_3"/>
    <property type="match status" value="1"/>
</dbReference>
<dbReference type="InterPro" id="IPR023996">
    <property type="entry name" value="TonB-dep_OMP_SusC/RagA"/>
</dbReference>
<dbReference type="InterPro" id="IPR018247">
    <property type="entry name" value="EF_Hand_1_Ca_BS"/>
</dbReference>
<feature type="domain" description="TonB-dependent receptor plug" evidence="13">
    <location>
        <begin position="135"/>
        <end position="259"/>
    </location>
</feature>
<dbReference type="SUPFAM" id="SSF49464">
    <property type="entry name" value="Carboxypeptidase regulatory domain-like"/>
    <property type="match status" value="1"/>
</dbReference>
<protein>
    <submittedName>
        <fullName evidence="14">SusC/RagA family TonB-linked outer membrane protein</fullName>
    </submittedName>
</protein>
<evidence type="ECO:0000256" key="6">
    <source>
        <dbReference type="ARBA" id="ARBA00023136"/>
    </source>
</evidence>
<comment type="caution">
    <text evidence="14">The sequence shown here is derived from an EMBL/GenBank/DDBJ whole genome shotgun (WGS) entry which is preliminary data.</text>
</comment>
<feature type="domain" description="TonB-dependent receptor-like beta-barrel" evidence="12">
    <location>
        <begin position="481"/>
        <end position="817"/>
    </location>
</feature>
<dbReference type="Pfam" id="PF07715">
    <property type="entry name" value="Plug"/>
    <property type="match status" value="1"/>
</dbReference>
<keyword evidence="5 9" id="KW-0798">TonB box</keyword>
<evidence type="ECO:0000256" key="9">
    <source>
        <dbReference type="RuleBase" id="RU003357"/>
    </source>
</evidence>
<reference evidence="14 15" key="1">
    <citation type="submission" date="2016-07" db="EMBL/GenBank/DDBJ databases">
        <title>Genome of Pelobium manganitolerans.</title>
        <authorList>
            <person name="Wu S."/>
            <person name="Wang G."/>
        </authorList>
    </citation>
    <scope>NUCLEOTIDE SEQUENCE [LARGE SCALE GENOMIC DNA]</scope>
    <source>
        <strain evidence="14 15">YS-25</strain>
    </source>
</reference>
<keyword evidence="6 8" id="KW-0472">Membrane</keyword>
<keyword evidence="11" id="KW-0732">Signal</keyword>
<sequence>MKRILINKLLLLTFVFCALSTSNLFAQTPATVVKGKVTDKLDKQPVPGANVAELDKDKRTVTATTTDINGNYSLRLSNPNNQISISFLGYKTFLSGAVKDRKEINVALDIASNQLQEVSVVGRHEATVSDLPISARNSTRATSTINAEKIDQMSVGSIDQALQGRLTGVDFGTTSGDPGAGMSIRIRGTSSINGSSQPLIVLDGMPYETEIPDDFNFGTADDQGYAQLLNIAPSDILDITVLKDAASTALWGGRAANGVLLINTKRGKMGKPSVNYNFKGALSNQPDALPFLTGNQYATLIPEEVMNATGVPLDFLGQNGQNKAFQYDPLDAYYYYNYSNNTNWIDLITRTGVTQDHNISISGGGDKTRYYGSVGYLNQTGTTVGTDLTRITTKINLDYEVSDKMKFRTDLTYTHVNNNLNYTSSLRNVAYNKMPNMSPFEYDEYGNITGVYFSPEENIQGKYSGTYNPLAMANEGSSKLYGERITPRFNLSYNILPQNKLYFTGDVVFDINNNKSKTFLPQIATGRPSNETSVNRASDSDGDSYSIQTKLNLVYTPFSTEKNSWQNLISFQTSDSRSSSYSATTSNTASSYLQDPSIPSVTNGSGLSLNSGQSQSRSMGLVFQSQYQWLDRYILSLNARIDGNSKYGPDNRFGIFPGISARWRVSGEPFMKKFEHFLDDFSIRASYGSTPNAPGSNYAYYSRYSPFSYTYLDNSAVGRNNMALTQLKWETIVGKNLGFNLWMFNNRVRLDAEIYQNTTKDLYFNDLSIPNITGYTSVDMNIGTMNNDGWEIGLNTTPLKNKTWQVDLDFNISRNANSIQSISEFYPRESVVGLPGLGKYKSYLVEGNPFGSFYGFKYLGVYKTAEDTKAKDADGNVIVGPNGQDKYMRYNYPTVDYVFQAGDAIYEDVNKDGNIDEADMMYLGNGIPKFNGGFGAAVGYKGQFKLSAFFSYRYGFDVVNGAQITTTNLYGFNNQSTAVLRRWRNPGDDTDMPRALYNDGYNWLGSDRYIQDGSFIRLSTVTFTYNLGKQFLQTLNLKSARVYLTGQNLYTWTKYTGQNPDVDIRGKNTPFAYPVDNALTPPSRTYTLGLTVGF</sequence>
<keyword evidence="4 8" id="KW-0812">Transmembrane</keyword>
<evidence type="ECO:0000256" key="5">
    <source>
        <dbReference type="ARBA" id="ARBA00023077"/>
    </source>
</evidence>
<evidence type="ECO:0000256" key="1">
    <source>
        <dbReference type="ARBA" id="ARBA00004571"/>
    </source>
</evidence>
<dbReference type="Gene3D" id="2.170.130.10">
    <property type="entry name" value="TonB-dependent receptor, plug domain"/>
    <property type="match status" value="1"/>
</dbReference>
<evidence type="ECO:0000313" key="15">
    <source>
        <dbReference type="Proteomes" id="UP000283433"/>
    </source>
</evidence>
<name>A0A419S278_9SPHI</name>
<dbReference type="AlphaFoldDB" id="A0A419S278"/>
<dbReference type="Gene3D" id="2.40.170.20">
    <property type="entry name" value="TonB-dependent receptor, beta-barrel domain"/>
    <property type="match status" value="1"/>
</dbReference>
<dbReference type="NCBIfam" id="TIGR04056">
    <property type="entry name" value="OMP_RagA_SusC"/>
    <property type="match status" value="1"/>
</dbReference>
<dbReference type="InterPro" id="IPR008969">
    <property type="entry name" value="CarboxyPept-like_regulatory"/>
</dbReference>
<dbReference type="RefSeq" id="WP_120183056.1">
    <property type="nucleotide sequence ID" value="NZ_MBTA01000029.1"/>
</dbReference>
<comment type="subcellular location">
    <subcellularLocation>
        <location evidence="1 8">Cell outer membrane</location>
        <topology evidence="1 8">Multi-pass membrane protein</topology>
    </subcellularLocation>
</comment>
<dbReference type="Pfam" id="PF00593">
    <property type="entry name" value="TonB_dep_Rec_b-barrel"/>
    <property type="match status" value="1"/>
</dbReference>
<feature type="chain" id="PRO_5019203449" evidence="11">
    <location>
        <begin position="27"/>
        <end position="1094"/>
    </location>
</feature>
<evidence type="ECO:0000256" key="7">
    <source>
        <dbReference type="ARBA" id="ARBA00023237"/>
    </source>
</evidence>
<evidence type="ECO:0000313" key="14">
    <source>
        <dbReference type="EMBL" id="RKD12828.1"/>
    </source>
</evidence>
<feature type="compositionally biased region" description="Polar residues" evidence="10">
    <location>
        <begin position="527"/>
        <end position="543"/>
    </location>
</feature>
<keyword evidence="7 8" id="KW-0998">Cell outer membrane</keyword>
<proteinExistence type="inferred from homology"/>
<dbReference type="Pfam" id="PF13715">
    <property type="entry name" value="CarbopepD_reg_2"/>
    <property type="match status" value="1"/>
</dbReference>